<dbReference type="EMBL" id="QZKU01000115">
    <property type="protein sequence ID" value="RJP17435.1"/>
    <property type="molecule type" value="Genomic_DNA"/>
</dbReference>
<dbReference type="InterPro" id="IPR028098">
    <property type="entry name" value="Glyco_trans_4-like_N"/>
</dbReference>
<dbReference type="GO" id="GO:0016757">
    <property type="term" value="F:glycosyltransferase activity"/>
    <property type="evidence" value="ECO:0007669"/>
    <property type="project" value="InterPro"/>
</dbReference>
<dbReference type="PANTHER" id="PTHR45947">
    <property type="entry name" value="SULFOQUINOVOSYL TRANSFERASE SQD2"/>
    <property type="match status" value="1"/>
</dbReference>
<feature type="domain" description="Glycosyl transferase family 1" evidence="1">
    <location>
        <begin position="210"/>
        <end position="365"/>
    </location>
</feature>
<organism evidence="3 4">
    <name type="scientific">Abyssobacteria bacterium (strain SURF_5)</name>
    <dbReference type="NCBI Taxonomy" id="2093360"/>
    <lineage>
        <taxon>Bacteria</taxon>
        <taxon>Pseudomonadati</taxon>
        <taxon>Candidatus Hydrogenedentota</taxon>
        <taxon>Candidatus Abyssobacteria</taxon>
    </lineage>
</organism>
<comment type="caution">
    <text evidence="3">The sequence shown here is derived from an EMBL/GenBank/DDBJ whole genome shotgun (WGS) entry which is preliminary data.</text>
</comment>
<evidence type="ECO:0000313" key="4">
    <source>
        <dbReference type="Proteomes" id="UP000265882"/>
    </source>
</evidence>
<dbReference type="Pfam" id="PF00534">
    <property type="entry name" value="Glycos_transf_1"/>
    <property type="match status" value="1"/>
</dbReference>
<keyword evidence="3" id="KW-0808">Transferase</keyword>
<accession>A0A3A4NFE8</accession>
<dbReference type="AlphaFoldDB" id="A0A3A4NFE8"/>
<evidence type="ECO:0000313" key="3">
    <source>
        <dbReference type="EMBL" id="RJP17435.1"/>
    </source>
</evidence>
<feature type="domain" description="Glycosyltransferase subfamily 4-like N-terminal" evidence="2">
    <location>
        <begin position="41"/>
        <end position="200"/>
    </location>
</feature>
<dbReference type="InterPro" id="IPR001296">
    <property type="entry name" value="Glyco_trans_1"/>
</dbReference>
<evidence type="ECO:0000259" key="2">
    <source>
        <dbReference type="Pfam" id="PF13439"/>
    </source>
</evidence>
<dbReference type="Pfam" id="PF13439">
    <property type="entry name" value="Glyco_transf_4"/>
    <property type="match status" value="1"/>
</dbReference>
<evidence type="ECO:0000259" key="1">
    <source>
        <dbReference type="Pfam" id="PF00534"/>
    </source>
</evidence>
<dbReference type="CDD" id="cd03801">
    <property type="entry name" value="GT4_PimA-like"/>
    <property type="match status" value="1"/>
</dbReference>
<dbReference type="SUPFAM" id="SSF53756">
    <property type="entry name" value="UDP-Glycosyltransferase/glycogen phosphorylase"/>
    <property type="match status" value="1"/>
</dbReference>
<dbReference type="Gene3D" id="3.40.50.2000">
    <property type="entry name" value="Glycogen Phosphorylase B"/>
    <property type="match status" value="2"/>
</dbReference>
<dbReference type="InterPro" id="IPR050194">
    <property type="entry name" value="Glycosyltransferase_grp1"/>
</dbReference>
<dbReference type="PANTHER" id="PTHR45947:SF3">
    <property type="entry name" value="SULFOQUINOVOSYL TRANSFERASE SQD2"/>
    <property type="match status" value="1"/>
</dbReference>
<gene>
    <name evidence="3" type="ORF">C4520_16870</name>
</gene>
<protein>
    <submittedName>
        <fullName evidence="3">Glycosyltransferase family 1 protein</fullName>
    </submittedName>
</protein>
<name>A0A3A4NFE8_ABYX5</name>
<dbReference type="Proteomes" id="UP000265882">
    <property type="component" value="Unassembled WGS sequence"/>
</dbReference>
<reference evidence="3 4" key="1">
    <citation type="journal article" date="2017" name="ISME J.">
        <title>Energy and carbon metabolisms in a deep terrestrial subsurface fluid microbial community.</title>
        <authorList>
            <person name="Momper L."/>
            <person name="Jungbluth S.P."/>
            <person name="Lee M.D."/>
            <person name="Amend J.P."/>
        </authorList>
    </citation>
    <scope>NUCLEOTIDE SEQUENCE [LARGE SCALE GENOMIC DNA]</scope>
    <source>
        <strain evidence="3">SURF_5</strain>
    </source>
</reference>
<proteinExistence type="predicted"/>
<sequence>MSARSPGEMWYNGTNPALRSTFYMSYRILVINWRDIRNPDMGGAEVNFQEIFKRLVRREHRVTLLCSRHNRSFPEEEQIDGIRIVRRGNRYTFNYTVPVVYMREFKNSVDIVVEDCSKIPFYTPLYVRQPLFVMVHHLHGTSIYGDTLLPAALYVHFTEFLIPFFYRGVPFVAVSESTKNELVQKGLKAEDVEVVYNGVDHLNYTPDESVRSKSPLVVCVTRLKKYKGVHLLLHAMKKVLEEVPNARLVIAGSGNYEPELHRMVRRLGLNGCVEFAGFLANDQKMDLYRRAQVVVNPSAKEGWGLTVTEANACATPVVAAAVPGLVESVLDGETGFLYPHSDTEAMAKHIVRLLKDERLRKQLGMRSLEWSREFTWDRAVEKIEMTIERAATNRKERKKATG</sequence>